<dbReference type="Proteomes" id="UP000192907">
    <property type="component" value="Unassembled WGS sequence"/>
</dbReference>
<accession>A0A1Y6BKE8</accession>
<dbReference type="AlphaFoldDB" id="A0A1Y6BKE8"/>
<evidence type="ECO:0000313" key="3">
    <source>
        <dbReference type="Proteomes" id="UP000192907"/>
    </source>
</evidence>
<dbReference type="InterPro" id="IPR010982">
    <property type="entry name" value="Lambda_DNA-bd_dom_sf"/>
</dbReference>
<name>A0A1Y6BKE8_9BACT</name>
<dbReference type="RefSeq" id="WP_132316650.1">
    <property type="nucleotide sequence ID" value="NZ_FWZT01000004.1"/>
</dbReference>
<dbReference type="CDD" id="cd00093">
    <property type="entry name" value="HTH_XRE"/>
    <property type="match status" value="1"/>
</dbReference>
<reference evidence="3" key="1">
    <citation type="submission" date="2017-04" db="EMBL/GenBank/DDBJ databases">
        <authorList>
            <person name="Varghese N."/>
            <person name="Submissions S."/>
        </authorList>
    </citation>
    <scope>NUCLEOTIDE SEQUENCE [LARGE SCALE GENOMIC DNA]</scope>
    <source>
        <strain evidence="3">RKEM611</strain>
    </source>
</reference>
<dbReference type="GO" id="GO:0003677">
    <property type="term" value="F:DNA binding"/>
    <property type="evidence" value="ECO:0007669"/>
    <property type="project" value="InterPro"/>
</dbReference>
<dbReference type="PROSITE" id="PS50943">
    <property type="entry name" value="HTH_CROC1"/>
    <property type="match status" value="1"/>
</dbReference>
<evidence type="ECO:0000259" key="1">
    <source>
        <dbReference type="PROSITE" id="PS50943"/>
    </source>
</evidence>
<gene>
    <name evidence="2" type="ORF">SAMN06296036_104207</name>
</gene>
<proteinExistence type="predicted"/>
<dbReference type="InterPro" id="IPR001387">
    <property type="entry name" value="Cro/C1-type_HTH"/>
</dbReference>
<dbReference type="SUPFAM" id="SSF47413">
    <property type="entry name" value="lambda repressor-like DNA-binding domains"/>
    <property type="match status" value="1"/>
</dbReference>
<organism evidence="2 3">
    <name type="scientific">Pseudobacteriovorax antillogorgiicola</name>
    <dbReference type="NCBI Taxonomy" id="1513793"/>
    <lineage>
        <taxon>Bacteria</taxon>
        <taxon>Pseudomonadati</taxon>
        <taxon>Bdellovibrionota</taxon>
        <taxon>Oligoflexia</taxon>
        <taxon>Oligoflexales</taxon>
        <taxon>Pseudobacteriovoracaceae</taxon>
        <taxon>Pseudobacteriovorax</taxon>
    </lineage>
</organism>
<evidence type="ECO:0000313" key="2">
    <source>
        <dbReference type="EMBL" id="SMF07309.1"/>
    </source>
</evidence>
<protein>
    <submittedName>
        <fullName evidence="2">Helix-turn-helix</fullName>
    </submittedName>
</protein>
<dbReference type="EMBL" id="FWZT01000004">
    <property type="protein sequence ID" value="SMF07309.1"/>
    <property type="molecule type" value="Genomic_DNA"/>
</dbReference>
<feature type="domain" description="HTH cro/C1-type" evidence="1">
    <location>
        <begin position="23"/>
        <end position="63"/>
    </location>
</feature>
<keyword evidence="3" id="KW-1185">Reference proteome</keyword>
<dbReference type="Pfam" id="PF01381">
    <property type="entry name" value="HTH_3"/>
    <property type="match status" value="1"/>
</dbReference>
<sequence length="240" mass="26545">MDDLIDHWRTWLEGHASRSVPGLAQKTGLATSTIRRIMNGEQTPNEETARSILRVTASDPSEYVTLLNKAFPSSNEHLSYVAQALQGATATDIAVEFYKEDALGFEIFVATTSSIGYCEKALIKKLGENGAARIEQLLDDGSLTLKNGRLYSKQVLFTSKQSILDACDKTPRLVKMNADKLSGQYFYASRYTESDLRKIANATIDFIQKMDEINANREPLDKTCKPSCVSIVFGSIEGES</sequence>
<dbReference type="STRING" id="1513793.SAMN06296036_104207"/>